<evidence type="ECO:0000256" key="3">
    <source>
        <dbReference type="ARBA" id="ARBA00022676"/>
    </source>
</evidence>
<sequence length="418" mass="45788">MTSILPSRFHAVHEVAVSPLLECGLLTVPPRAELCYSVIIPAKDEAENLPATLAALATQVDAQGQPLPPSSYEVIVLANNCEDATAHVARQLAQAYPQLVLHVVERTLPPTEAHVGKARRLLMDEAAQRLRSVGCPHGIIASTDADTRVAPTWLASIAAEIAAGADAVCGRIMAEAPTQRNCPVRRYHLRDAAYRLLAAQLEHLIDPNPVDAWPRHHQHFGASFALTVSAYEQVGGLPVVPYLEDEALYQALCNHDLRVRHSPAVRVTTSARREGRVAVGLSWQLREWAALSEQLQEPLVASGPQLATQWQARRQLRQLWQSFKNDVSFSGAVLSPTLHTVSTRIADMLGLTKKTLCQAIMEATTFGALWQCVQQEQATRQQWVQRWPPIALSSALAELRALLKQHTPLAIEAAMSKG</sequence>
<evidence type="ECO:0000256" key="1">
    <source>
        <dbReference type="ARBA" id="ARBA00004236"/>
    </source>
</evidence>
<dbReference type="EMBL" id="JAGETX010000006">
    <property type="protein sequence ID" value="MBO3271374.1"/>
    <property type="molecule type" value="Genomic_DNA"/>
</dbReference>
<keyword evidence="5" id="KW-0472">Membrane</keyword>
<dbReference type="Proteomes" id="UP000670527">
    <property type="component" value="Unassembled WGS sequence"/>
</dbReference>
<dbReference type="PANTHER" id="PTHR43646">
    <property type="entry name" value="GLYCOSYLTRANSFERASE"/>
    <property type="match status" value="1"/>
</dbReference>
<evidence type="ECO:0000313" key="7">
    <source>
        <dbReference type="EMBL" id="MBO3271374.1"/>
    </source>
</evidence>
<accession>A0ABS3TCJ0</accession>
<evidence type="ECO:0000313" key="8">
    <source>
        <dbReference type="Proteomes" id="UP000670527"/>
    </source>
</evidence>
<dbReference type="Pfam" id="PF00535">
    <property type="entry name" value="Glycos_transf_2"/>
    <property type="match status" value="1"/>
</dbReference>
<keyword evidence="4" id="KW-0808">Transferase</keyword>
<keyword evidence="2" id="KW-1003">Cell membrane</keyword>
<dbReference type="InterPro" id="IPR029044">
    <property type="entry name" value="Nucleotide-diphossugar_trans"/>
</dbReference>
<proteinExistence type="predicted"/>
<dbReference type="RefSeq" id="WP_208307784.1">
    <property type="nucleotide sequence ID" value="NZ_JAGETX010000006.1"/>
</dbReference>
<organism evidence="7 8">
    <name type="scientific">Hymenobacter defluvii</name>
    <dbReference type="NCBI Taxonomy" id="2054411"/>
    <lineage>
        <taxon>Bacteria</taxon>
        <taxon>Pseudomonadati</taxon>
        <taxon>Bacteroidota</taxon>
        <taxon>Cytophagia</taxon>
        <taxon>Cytophagales</taxon>
        <taxon>Hymenobacteraceae</taxon>
        <taxon>Hymenobacter</taxon>
    </lineage>
</organism>
<comment type="subcellular location">
    <subcellularLocation>
        <location evidence="1">Cell membrane</location>
    </subcellularLocation>
</comment>
<dbReference type="Gene3D" id="3.90.550.10">
    <property type="entry name" value="Spore Coat Polysaccharide Biosynthesis Protein SpsA, Chain A"/>
    <property type="match status" value="1"/>
</dbReference>
<evidence type="ECO:0000256" key="2">
    <source>
        <dbReference type="ARBA" id="ARBA00022475"/>
    </source>
</evidence>
<dbReference type="InterPro" id="IPR001173">
    <property type="entry name" value="Glyco_trans_2-like"/>
</dbReference>
<evidence type="ECO:0000256" key="5">
    <source>
        <dbReference type="ARBA" id="ARBA00023136"/>
    </source>
</evidence>
<protein>
    <submittedName>
        <fullName evidence="7">Glycosyltransferase</fullName>
    </submittedName>
</protein>
<evidence type="ECO:0000259" key="6">
    <source>
        <dbReference type="Pfam" id="PF00535"/>
    </source>
</evidence>
<keyword evidence="8" id="KW-1185">Reference proteome</keyword>
<dbReference type="SUPFAM" id="SSF53448">
    <property type="entry name" value="Nucleotide-diphospho-sugar transferases"/>
    <property type="match status" value="1"/>
</dbReference>
<dbReference type="PANTHER" id="PTHR43646:SF2">
    <property type="entry name" value="GLYCOSYLTRANSFERASE 2-LIKE DOMAIN-CONTAINING PROTEIN"/>
    <property type="match status" value="1"/>
</dbReference>
<name>A0ABS3TCJ0_9BACT</name>
<comment type="caution">
    <text evidence="7">The sequence shown here is derived from an EMBL/GenBank/DDBJ whole genome shotgun (WGS) entry which is preliminary data.</text>
</comment>
<evidence type="ECO:0000256" key="4">
    <source>
        <dbReference type="ARBA" id="ARBA00022679"/>
    </source>
</evidence>
<gene>
    <name evidence="7" type="ORF">J4D97_11985</name>
</gene>
<reference evidence="7 8" key="1">
    <citation type="submission" date="2021-03" db="EMBL/GenBank/DDBJ databases">
        <authorList>
            <person name="Kim M.K."/>
        </authorList>
    </citation>
    <scope>NUCLEOTIDE SEQUENCE [LARGE SCALE GENOMIC DNA]</scope>
    <source>
        <strain evidence="7 8">BT507</strain>
    </source>
</reference>
<keyword evidence="3" id="KW-0328">Glycosyltransferase</keyword>
<feature type="domain" description="Glycosyltransferase 2-like" evidence="6">
    <location>
        <begin position="37"/>
        <end position="184"/>
    </location>
</feature>